<dbReference type="InterPro" id="IPR022684">
    <property type="entry name" value="Calpain_cysteine_protease"/>
</dbReference>
<dbReference type="OMA" id="SHCHAFE"/>
<evidence type="ECO:0000256" key="1">
    <source>
        <dbReference type="ARBA" id="ARBA00007623"/>
    </source>
</evidence>
<dbReference type="VEuPathDB" id="ToxoDB:EMWEY_00001720"/>
<name>U6MH64_EIMMA</name>
<dbReference type="PANTHER" id="PTHR10183">
    <property type="entry name" value="CALPAIN"/>
    <property type="match status" value="1"/>
</dbReference>
<dbReference type="Gene3D" id="3.90.70.10">
    <property type="entry name" value="Cysteine proteinases"/>
    <property type="match status" value="1"/>
</dbReference>
<reference evidence="9" key="2">
    <citation type="submission" date="2013-10" db="EMBL/GenBank/DDBJ databases">
        <authorList>
            <person name="Aslett M."/>
        </authorList>
    </citation>
    <scope>NUCLEOTIDE SEQUENCE [LARGE SCALE GENOMIC DNA]</scope>
    <source>
        <strain evidence="9">Weybridge</strain>
    </source>
</reference>
<feature type="region of interest" description="Disordered" evidence="7">
    <location>
        <begin position="201"/>
        <end position="287"/>
    </location>
</feature>
<comment type="similarity">
    <text evidence="1">Belongs to the peptidase C2 family.</text>
</comment>
<feature type="domain" description="Calpain catalytic" evidence="8">
    <location>
        <begin position="47"/>
        <end position="438"/>
    </location>
</feature>
<evidence type="ECO:0000256" key="7">
    <source>
        <dbReference type="SAM" id="MobiDB-lite"/>
    </source>
</evidence>
<organism evidence="9 10">
    <name type="scientific">Eimeria maxima</name>
    <name type="common">Coccidian parasite</name>
    <dbReference type="NCBI Taxonomy" id="5804"/>
    <lineage>
        <taxon>Eukaryota</taxon>
        <taxon>Sar</taxon>
        <taxon>Alveolata</taxon>
        <taxon>Apicomplexa</taxon>
        <taxon>Conoidasida</taxon>
        <taxon>Coccidia</taxon>
        <taxon>Eucoccidiorida</taxon>
        <taxon>Eimeriorina</taxon>
        <taxon>Eimeriidae</taxon>
        <taxon>Eimeria</taxon>
    </lineage>
</organism>
<evidence type="ECO:0000256" key="6">
    <source>
        <dbReference type="PROSITE-ProRule" id="PRU00239"/>
    </source>
</evidence>
<reference evidence="9" key="1">
    <citation type="submission" date="2013-10" db="EMBL/GenBank/DDBJ databases">
        <title>Genomic analysis of the causative agents of coccidiosis in chickens.</title>
        <authorList>
            <person name="Reid A.J."/>
            <person name="Blake D."/>
            <person name="Billington K."/>
            <person name="Browne H."/>
            <person name="Dunn M."/>
            <person name="Hung S."/>
            <person name="Kawahara F."/>
            <person name="Miranda-Saavedra D."/>
            <person name="Mourier T."/>
            <person name="Nagra H."/>
            <person name="Otto T.D."/>
            <person name="Rawlings N."/>
            <person name="Sanchez A."/>
            <person name="Sanders M."/>
            <person name="Subramaniam C."/>
            <person name="Tay Y."/>
            <person name="Dear P."/>
            <person name="Doerig C."/>
            <person name="Gruber A."/>
            <person name="Parkinson J."/>
            <person name="Shirley M."/>
            <person name="Wan K.L."/>
            <person name="Berriman M."/>
            <person name="Tomley F."/>
            <person name="Pain A."/>
        </authorList>
    </citation>
    <scope>NUCLEOTIDE SEQUENCE [LARGE SCALE GENOMIC DNA]</scope>
    <source>
        <strain evidence="9">Weybridge</strain>
    </source>
</reference>
<keyword evidence="10" id="KW-1185">Reference proteome</keyword>
<gene>
    <name evidence="9" type="ORF">EMWEY_00001720</name>
</gene>
<evidence type="ECO:0000256" key="4">
    <source>
        <dbReference type="ARBA" id="ARBA00022807"/>
    </source>
</evidence>
<protein>
    <submittedName>
        <fullName evidence="9">Calpain family cysteine protease, related</fullName>
    </submittedName>
</protein>
<keyword evidence="3" id="KW-0378">Hydrolase</keyword>
<feature type="region of interest" description="Disordered" evidence="7">
    <location>
        <begin position="471"/>
        <end position="494"/>
    </location>
</feature>
<keyword evidence="4" id="KW-0788">Thiol protease</keyword>
<feature type="region of interest" description="Disordered" evidence="7">
    <location>
        <begin position="1"/>
        <end position="27"/>
    </location>
</feature>
<comment type="caution">
    <text evidence="6">Lacks conserved residue(s) required for the propagation of feature annotation.</text>
</comment>
<dbReference type="PANTHER" id="PTHR10183:SF379">
    <property type="entry name" value="CALPAIN-5"/>
    <property type="match status" value="1"/>
</dbReference>
<feature type="region of interest" description="Disordered" evidence="7">
    <location>
        <begin position="676"/>
        <end position="727"/>
    </location>
</feature>
<feature type="compositionally biased region" description="Low complexity" evidence="7">
    <location>
        <begin position="8"/>
        <end position="20"/>
    </location>
</feature>
<dbReference type="EMBL" id="HG722238">
    <property type="protein sequence ID" value="CDJ61804.1"/>
    <property type="molecule type" value="Genomic_DNA"/>
</dbReference>
<evidence type="ECO:0000256" key="5">
    <source>
        <dbReference type="PIRSR" id="PIRSR622684-1"/>
    </source>
</evidence>
<dbReference type="RefSeq" id="XP_013338454.1">
    <property type="nucleotide sequence ID" value="XM_013483000.1"/>
</dbReference>
<evidence type="ECO:0000259" key="8">
    <source>
        <dbReference type="PROSITE" id="PS50203"/>
    </source>
</evidence>
<feature type="compositionally biased region" description="Polar residues" evidence="7">
    <location>
        <begin position="265"/>
        <end position="275"/>
    </location>
</feature>
<feature type="region of interest" description="Disordered" evidence="7">
    <location>
        <begin position="39"/>
        <end position="70"/>
    </location>
</feature>
<dbReference type="Pfam" id="PF00648">
    <property type="entry name" value="Peptidase_C2"/>
    <property type="match status" value="2"/>
</dbReference>
<dbReference type="PROSITE" id="PS50203">
    <property type="entry name" value="CALPAIN_CAT"/>
    <property type="match status" value="1"/>
</dbReference>
<dbReference type="GO" id="GO:0006508">
    <property type="term" value="P:proteolysis"/>
    <property type="evidence" value="ECO:0007669"/>
    <property type="project" value="UniProtKB-KW"/>
</dbReference>
<dbReference type="Proteomes" id="UP000030763">
    <property type="component" value="Unassembled WGS sequence"/>
</dbReference>
<dbReference type="OrthoDB" id="346312at2759"/>
<proteinExistence type="inferred from homology"/>
<dbReference type="InterPro" id="IPR001300">
    <property type="entry name" value="Peptidase_C2_calpain_cat"/>
</dbReference>
<feature type="compositionally biased region" description="Low complexity" evidence="7">
    <location>
        <begin position="95"/>
        <end position="117"/>
    </location>
</feature>
<evidence type="ECO:0000256" key="2">
    <source>
        <dbReference type="ARBA" id="ARBA00022670"/>
    </source>
</evidence>
<feature type="compositionally biased region" description="Polar residues" evidence="7">
    <location>
        <begin position="239"/>
        <end position="248"/>
    </location>
</feature>
<feature type="region of interest" description="Disordered" evidence="7">
    <location>
        <begin position="537"/>
        <end position="568"/>
    </location>
</feature>
<evidence type="ECO:0000313" key="9">
    <source>
        <dbReference type="EMBL" id="CDJ61804.1"/>
    </source>
</evidence>
<sequence length="829" mass="91184">MLNHEPQQQKQQQDQQLQLEQEQDSPTSACACKALLQDPGTWGEDDLYEDSTFPRVLSDDSLQPSENGEKPSEFVKGLLWVRPDEIVQRIHKQQSKAQRASRPQQQQQPQEQSMQQEQAEKTAILFSNNRIASTVAQGILPSHAFAGAASGLAASNPRVIREALVHPQEWRARGIFCAAFFRSGEREVVSVDTRLPCRLAQQPKEHNRRSRCASRSGGSENRKIRSSTRKGTIWAGATQPANEGSIGNTAAAGADVKQDAAAGQESPTVHSNAAKQKNIRNQREPAETQAGCSEPAIDFAFSHCHAFEEVWLPLLEKAYAKFLGSYEAVAQRAFNLGGCFLTCVARGADLEKDNILPDRHYTIVDVVRVEELRMLRLHNPWKVPTWRGEFSDYHRSWTQYPDLKDKLNYKFGDTPAAFWMKFETFLEVFTDIYFCHSLPPQQRAPLLLQPRARQSPRTSPAETAALTRQAYADTENPASNWTAQEPKRDATFPRTGQSEVWRYAGGAEVYVTVQGDSWRGLSLCGLPREWSRSPSVIAAASPQQTPRSSTRSTNATGSSANSFNAPTGPFSGGPCNTWALQQVETTQSAAFQTGTKNTDCTTAGRAAPVTAAAAGAGGAATAAATIQSVQQLRKSTIRSCTYSAVSRSSAFVRYERQAEGFDTAWVNAPMFLVSVPPSPTSSSSSSTPSFSCSSPAAAADAADNADDADDLQHHHKKKEGHLQDIERKQQQQQVDVLLAITQDCSLDVSPISMAVFRTRDCRRIWSQADAKLLGISQAVSEGYRPACEEPWKGGCCSEAKCMHGVLLYVERLPPPQHYEFSGVWTRDTA</sequence>
<dbReference type="AlphaFoldDB" id="U6MH64"/>
<dbReference type="GO" id="GO:0004198">
    <property type="term" value="F:calcium-dependent cysteine-type endopeptidase activity"/>
    <property type="evidence" value="ECO:0007669"/>
    <property type="project" value="InterPro"/>
</dbReference>
<feature type="compositionally biased region" description="Low complexity" evidence="7">
    <location>
        <begin position="680"/>
        <end position="702"/>
    </location>
</feature>
<feature type="region of interest" description="Disordered" evidence="7">
    <location>
        <begin position="90"/>
        <end position="119"/>
    </location>
</feature>
<dbReference type="GeneID" id="25334158"/>
<evidence type="ECO:0000256" key="3">
    <source>
        <dbReference type="ARBA" id="ARBA00022801"/>
    </source>
</evidence>
<dbReference type="SMART" id="SM00230">
    <property type="entry name" value="CysPc"/>
    <property type="match status" value="1"/>
</dbReference>
<accession>U6MH64</accession>
<keyword evidence="2 9" id="KW-0645">Protease</keyword>
<feature type="non-terminal residue" evidence="9">
    <location>
        <position position="829"/>
    </location>
</feature>
<evidence type="ECO:0000313" key="10">
    <source>
        <dbReference type="Proteomes" id="UP000030763"/>
    </source>
</evidence>
<feature type="compositionally biased region" description="Polar residues" evidence="7">
    <location>
        <begin position="541"/>
        <end position="565"/>
    </location>
</feature>
<feature type="compositionally biased region" description="Low complexity" evidence="7">
    <location>
        <begin position="250"/>
        <end position="264"/>
    </location>
</feature>
<feature type="active site" evidence="5">
    <location>
        <position position="379"/>
    </location>
</feature>
<dbReference type="InterPro" id="IPR038765">
    <property type="entry name" value="Papain-like_cys_pep_sf"/>
</dbReference>
<dbReference type="SUPFAM" id="SSF54001">
    <property type="entry name" value="Cysteine proteinases"/>
    <property type="match status" value="1"/>
</dbReference>